<dbReference type="Ensembl" id="ENSLCAT00010041032.1">
    <property type="protein sequence ID" value="ENSLCAP00010040085.1"/>
    <property type="gene ID" value="ENSLCAG00010018722.1"/>
</dbReference>
<comment type="similarity">
    <text evidence="3 9">Belongs to the MICOS complex subunit Mic10 family.</text>
</comment>
<dbReference type="Proteomes" id="UP000314980">
    <property type="component" value="Unassembled WGS sequence"/>
</dbReference>
<dbReference type="GO" id="GO:0061617">
    <property type="term" value="C:MICOS complex"/>
    <property type="evidence" value="ECO:0007669"/>
    <property type="project" value="UniProtKB-UniRule"/>
</dbReference>
<name>A0A4W6EPE5_LATCA</name>
<sequence length="109" mass="12026">MADEYGRKWDRCLADTALKTVTGLGVGIVFSVLLFKRRTWPVSLGSGFGLGMGYANCQHDFRSPYLIHGHMVKVSTEGEMSCLLEVYDTPTRHDSCVPVCHSSGPVMKD</sequence>
<reference evidence="11" key="1">
    <citation type="submission" date="2015-09" db="EMBL/GenBank/DDBJ databases">
        <authorList>
            <person name="Sai Rama Sridatta P."/>
        </authorList>
    </citation>
    <scope>NUCLEOTIDE SEQUENCE [LARGE SCALE GENOMIC DNA]</scope>
</reference>
<evidence type="ECO:0000256" key="8">
    <source>
        <dbReference type="ARBA" id="ARBA00023136"/>
    </source>
</evidence>
<keyword evidence="5 9" id="KW-0999">Mitochondrion inner membrane</keyword>
<dbReference type="PANTHER" id="PTHR21304">
    <property type="entry name" value="MICOS COMPLEX SUBUNIT MIC10"/>
    <property type="match status" value="1"/>
</dbReference>
<organism evidence="10 11">
    <name type="scientific">Lates calcarifer</name>
    <name type="common">Barramundi</name>
    <name type="synonym">Holocentrus calcarifer</name>
    <dbReference type="NCBI Taxonomy" id="8187"/>
    <lineage>
        <taxon>Eukaryota</taxon>
        <taxon>Metazoa</taxon>
        <taxon>Chordata</taxon>
        <taxon>Craniata</taxon>
        <taxon>Vertebrata</taxon>
        <taxon>Euteleostomi</taxon>
        <taxon>Actinopterygii</taxon>
        <taxon>Neopterygii</taxon>
        <taxon>Teleostei</taxon>
        <taxon>Neoteleostei</taxon>
        <taxon>Acanthomorphata</taxon>
        <taxon>Carangaria</taxon>
        <taxon>Carangaria incertae sedis</taxon>
        <taxon>Centropomidae</taxon>
        <taxon>Lates</taxon>
    </lineage>
</organism>
<comment type="function">
    <text evidence="1 9">Component of the MICOS complex, a large protein complex of the mitochondrial inner membrane that plays crucial roles in the maintenance of crista junctions, inner membrane architecture, and formation of contact sites to the outer membrane.</text>
</comment>
<evidence type="ECO:0000256" key="2">
    <source>
        <dbReference type="ARBA" id="ARBA00004434"/>
    </source>
</evidence>
<evidence type="ECO:0000256" key="7">
    <source>
        <dbReference type="ARBA" id="ARBA00023128"/>
    </source>
</evidence>
<evidence type="ECO:0000256" key="6">
    <source>
        <dbReference type="ARBA" id="ARBA00022989"/>
    </source>
</evidence>
<evidence type="ECO:0000313" key="11">
    <source>
        <dbReference type="Proteomes" id="UP000314980"/>
    </source>
</evidence>
<dbReference type="AlphaFoldDB" id="A0A4W6EPE5"/>
<reference evidence="10" key="2">
    <citation type="submission" date="2025-08" db="UniProtKB">
        <authorList>
            <consortium name="Ensembl"/>
        </authorList>
    </citation>
    <scope>IDENTIFICATION</scope>
</reference>
<gene>
    <name evidence="10" type="primary">MICOS10</name>
</gene>
<dbReference type="STRING" id="8187.ENSLCAP00010040085"/>
<reference evidence="10" key="3">
    <citation type="submission" date="2025-09" db="UniProtKB">
        <authorList>
            <consortium name="Ensembl"/>
        </authorList>
    </citation>
    <scope>IDENTIFICATION</scope>
</reference>
<protein>
    <recommendedName>
        <fullName evidence="9">MICOS complex subunit MIC10</fullName>
    </recommendedName>
</protein>
<evidence type="ECO:0000256" key="4">
    <source>
        <dbReference type="ARBA" id="ARBA00022692"/>
    </source>
</evidence>
<dbReference type="Pfam" id="PF04418">
    <property type="entry name" value="DUF543"/>
    <property type="match status" value="1"/>
</dbReference>
<comment type="subunit">
    <text evidence="9">Component of the mitochondrial contact site and cristae organizing system (MICOS) complex.</text>
</comment>
<dbReference type="PANTHER" id="PTHR21304:SF0">
    <property type="entry name" value="MICOS COMPLEX SUBUNIT MIC10"/>
    <property type="match status" value="1"/>
</dbReference>
<evidence type="ECO:0000256" key="3">
    <source>
        <dbReference type="ARBA" id="ARBA00006792"/>
    </source>
</evidence>
<keyword evidence="4 9" id="KW-0812">Transmembrane</keyword>
<evidence type="ECO:0000313" key="10">
    <source>
        <dbReference type="Ensembl" id="ENSLCAP00010040085.1"/>
    </source>
</evidence>
<comment type="subcellular location">
    <subcellularLocation>
        <location evidence="2 9">Mitochondrion inner membrane</location>
        <topology evidence="2 9">Single-pass membrane protein</topology>
    </subcellularLocation>
</comment>
<evidence type="ECO:0000256" key="1">
    <source>
        <dbReference type="ARBA" id="ARBA00002689"/>
    </source>
</evidence>
<accession>A0A4W6EPE5</accession>
<dbReference type="InterPro" id="IPR007512">
    <property type="entry name" value="Mic10"/>
</dbReference>
<dbReference type="InParanoid" id="A0A4W6EPE5"/>
<proteinExistence type="inferred from homology"/>
<dbReference type="GeneTree" id="ENSGT00390000005732"/>
<keyword evidence="7 9" id="KW-0496">Mitochondrion</keyword>
<evidence type="ECO:0000256" key="5">
    <source>
        <dbReference type="ARBA" id="ARBA00022792"/>
    </source>
</evidence>
<keyword evidence="8 9" id="KW-0472">Membrane</keyword>
<keyword evidence="11" id="KW-1185">Reference proteome</keyword>
<feature type="transmembrane region" description="Helical" evidence="9">
    <location>
        <begin position="16"/>
        <end position="35"/>
    </location>
</feature>
<evidence type="ECO:0000256" key="9">
    <source>
        <dbReference type="RuleBase" id="RU363011"/>
    </source>
</evidence>
<keyword evidence="6 9" id="KW-1133">Transmembrane helix</keyword>